<evidence type="ECO:0000259" key="8">
    <source>
        <dbReference type="PROSITE" id="PS52035"/>
    </source>
</evidence>
<dbReference type="GO" id="GO:0008270">
    <property type="term" value="F:zinc ion binding"/>
    <property type="evidence" value="ECO:0007669"/>
    <property type="project" value="InterPro"/>
</dbReference>
<keyword evidence="4" id="KW-0378">Hydrolase</keyword>
<dbReference type="Gene3D" id="3.40.630.10">
    <property type="entry name" value="Zn peptidases"/>
    <property type="match status" value="1"/>
</dbReference>
<keyword evidence="3" id="KW-0645">Protease</keyword>
<dbReference type="GO" id="GO:0006508">
    <property type="term" value="P:proteolysis"/>
    <property type="evidence" value="ECO:0007669"/>
    <property type="project" value="UniProtKB-KW"/>
</dbReference>
<dbReference type="InterPro" id="IPR000834">
    <property type="entry name" value="Peptidase_M14"/>
</dbReference>
<keyword evidence="5" id="KW-0862">Zinc</keyword>
<protein>
    <submittedName>
        <fullName evidence="9">Zinc carboxypeptidase</fullName>
    </submittedName>
</protein>
<keyword evidence="6" id="KW-0482">Metalloprotease</keyword>
<evidence type="ECO:0000313" key="10">
    <source>
        <dbReference type="Proteomes" id="UP000199666"/>
    </source>
</evidence>
<dbReference type="PANTHER" id="PTHR11705:SF143">
    <property type="entry name" value="SLL0236 PROTEIN"/>
    <property type="match status" value="1"/>
</dbReference>
<keyword evidence="9" id="KW-0121">Carboxypeptidase</keyword>
<dbReference type="Proteomes" id="UP000199666">
    <property type="component" value="Unassembled WGS sequence"/>
</dbReference>
<gene>
    <name evidence="9" type="ORF">SAMN04489864_11435</name>
</gene>
<dbReference type="PANTHER" id="PTHR11705">
    <property type="entry name" value="PROTEASE FAMILY M14 CARBOXYPEPTIDASE A,B"/>
    <property type="match status" value="1"/>
</dbReference>
<reference evidence="9 10" key="1">
    <citation type="submission" date="2016-10" db="EMBL/GenBank/DDBJ databases">
        <authorList>
            <person name="de Groot N.N."/>
        </authorList>
    </citation>
    <scope>NUCLEOTIDE SEQUENCE [LARGE SCALE GENOMIC DNA]</scope>
    <source>
        <strain evidence="9 10">DSM 18684</strain>
    </source>
</reference>
<dbReference type="RefSeq" id="WP_245768166.1">
    <property type="nucleotide sequence ID" value="NZ_FOPP01000014.1"/>
</dbReference>
<comment type="cofactor">
    <cofactor evidence="1">
        <name>Zn(2+)</name>
        <dbReference type="ChEBI" id="CHEBI:29105"/>
    </cofactor>
</comment>
<evidence type="ECO:0000256" key="4">
    <source>
        <dbReference type="ARBA" id="ARBA00022801"/>
    </source>
</evidence>
<evidence type="ECO:0000313" key="9">
    <source>
        <dbReference type="EMBL" id="SFH48269.1"/>
    </source>
</evidence>
<comment type="similarity">
    <text evidence="2 7">Belongs to the peptidase M14 family.</text>
</comment>
<evidence type="ECO:0000256" key="6">
    <source>
        <dbReference type="ARBA" id="ARBA00023049"/>
    </source>
</evidence>
<name>A0A1I3AEZ0_9SPHI</name>
<dbReference type="PROSITE" id="PS52035">
    <property type="entry name" value="PEPTIDASE_M14"/>
    <property type="match status" value="1"/>
</dbReference>
<dbReference type="SUPFAM" id="SSF53187">
    <property type="entry name" value="Zn-dependent exopeptidases"/>
    <property type="match status" value="1"/>
</dbReference>
<evidence type="ECO:0000256" key="3">
    <source>
        <dbReference type="ARBA" id="ARBA00022670"/>
    </source>
</evidence>
<proteinExistence type="inferred from homology"/>
<dbReference type="EMBL" id="FOPP01000014">
    <property type="protein sequence ID" value="SFH48269.1"/>
    <property type="molecule type" value="Genomic_DNA"/>
</dbReference>
<keyword evidence="10" id="KW-1185">Reference proteome</keyword>
<dbReference type="GO" id="GO:0004181">
    <property type="term" value="F:metallocarboxypeptidase activity"/>
    <property type="evidence" value="ECO:0007669"/>
    <property type="project" value="InterPro"/>
</dbReference>
<dbReference type="GO" id="GO:0005615">
    <property type="term" value="C:extracellular space"/>
    <property type="evidence" value="ECO:0007669"/>
    <property type="project" value="TreeGrafter"/>
</dbReference>
<dbReference type="Pfam" id="PF00246">
    <property type="entry name" value="Peptidase_M14"/>
    <property type="match status" value="1"/>
</dbReference>
<accession>A0A1I3AEZ0</accession>
<evidence type="ECO:0000256" key="2">
    <source>
        <dbReference type="ARBA" id="ARBA00005988"/>
    </source>
</evidence>
<evidence type="ECO:0000256" key="1">
    <source>
        <dbReference type="ARBA" id="ARBA00001947"/>
    </source>
</evidence>
<evidence type="ECO:0000256" key="7">
    <source>
        <dbReference type="PROSITE-ProRule" id="PRU01379"/>
    </source>
</evidence>
<sequence>MDSRFILDHYPTFKAHQLKNRFLKHKDVSLLIEKLPDIFGISELGTSFENRSIKAIKWGKGKTKILLWSQMHGDEATGTMALFDLLNFLHGDNELVRQINENCELHIIPLLNPDGAERFTRRSAQQIDINRDFLQCLTPEAVILKAYQANVNPEFSFTLHDQITLWSITNSLKPATLSFLAPAVDYELSIDPVREKAMLVIADMFEAISPIIRGHIGLFDDEYEPRAFGDNFQKLGTSTILIEAGGLQGDPEKQEIRKLYFLAMLKGITAIATKSYLHQNTTNYFAIPKNNKQIFHILIHGLTVNGAKVSVGINYDECPNKDGMGTTKTYSIQDIGDLSFCDAYENYTLINYSLNGAIIFNENAHFELFEGNEMVLSFQNGKLIQKNPYFQLLKNTNDIK</sequence>
<comment type="caution">
    <text evidence="7">Lacks conserved residue(s) required for the propagation of feature annotation.</text>
</comment>
<feature type="domain" description="Peptidase M14" evidence="8">
    <location>
        <begin position="14"/>
        <end position="272"/>
    </location>
</feature>
<organism evidence="9 10">
    <name type="scientific">Pedobacter insulae</name>
    <dbReference type="NCBI Taxonomy" id="414048"/>
    <lineage>
        <taxon>Bacteria</taxon>
        <taxon>Pseudomonadati</taxon>
        <taxon>Bacteroidota</taxon>
        <taxon>Sphingobacteriia</taxon>
        <taxon>Sphingobacteriales</taxon>
        <taxon>Sphingobacteriaceae</taxon>
        <taxon>Pedobacter</taxon>
    </lineage>
</organism>
<evidence type="ECO:0000256" key="5">
    <source>
        <dbReference type="ARBA" id="ARBA00022833"/>
    </source>
</evidence>
<dbReference type="AlphaFoldDB" id="A0A1I3AEZ0"/>
<dbReference type="STRING" id="414048.SAMN04489864_11435"/>